<evidence type="ECO:0000313" key="2">
    <source>
        <dbReference type="EMBL" id="MDN7025330.1"/>
    </source>
</evidence>
<reference evidence="2" key="1">
    <citation type="submission" date="2019-05" db="EMBL/GenBank/DDBJ databases">
        <title>Methanoculleus sp. FWC-SCC1, a methanogenic archaeon isolated from deep marine cold seep.</title>
        <authorList>
            <person name="Chen Y.-W."/>
            <person name="Chen S.-C."/>
            <person name="Teng N.-H."/>
            <person name="Lai M.-C."/>
        </authorList>
    </citation>
    <scope>NUCLEOTIDE SEQUENCE</scope>
    <source>
        <strain evidence="2">FWC-SCC1</strain>
    </source>
</reference>
<dbReference type="Proteomes" id="UP001168338">
    <property type="component" value="Unassembled WGS sequence"/>
</dbReference>
<sequence length="162" mass="16690">MAEAAAKTALAGIVVLVLVVIALAYGGGSIQKPTPDAEYSGQDGNEGDIMPQSRTQGSFSLTISPRTVTARPGETILYRVSVQPEDGFREPVYLAVSATALNGAISRSSNLGTISPPYGAVTREIVIPNLPPLVSGTTVDATITAVGGGTVRTQHLQLVIES</sequence>
<comment type="caution">
    <text evidence="2">The sequence shown here is derived from an EMBL/GenBank/DDBJ whole genome shotgun (WGS) entry which is preliminary data.</text>
</comment>
<organism evidence="2 3">
    <name type="scientific">Methanoculleus frigidifontis</name>
    <dbReference type="NCBI Taxonomy" id="2584085"/>
    <lineage>
        <taxon>Archaea</taxon>
        <taxon>Methanobacteriati</taxon>
        <taxon>Methanobacteriota</taxon>
        <taxon>Stenosarchaea group</taxon>
        <taxon>Methanomicrobia</taxon>
        <taxon>Methanomicrobiales</taxon>
        <taxon>Methanomicrobiaceae</taxon>
        <taxon>Methanoculleus</taxon>
    </lineage>
</organism>
<protein>
    <submittedName>
        <fullName evidence="2">Uncharacterized protein</fullName>
    </submittedName>
</protein>
<evidence type="ECO:0000256" key="1">
    <source>
        <dbReference type="SAM" id="MobiDB-lite"/>
    </source>
</evidence>
<dbReference type="RefSeq" id="WP_301664481.1">
    <property type="nucleotide sequence ID" value="NZ_VCYH01000007.1"/>
</dbReference>
<dbReference type="EMBL" id="VCYH01000007">
    <property type="protein sequence ID" value="MDN7025330.1"/>
    <property type="molecule type" value="Genomic_DNA"/>
</dbReference>
<feature type="region of interest" description="Disordered" evidence="1">
    <location>
        <begin position="32"/>
        <end position="56"/>
    </location>
</feature>
<name>A0ABT8MBL9_9EURY</name>
<keyword evidence="3" id="KW-1185">Reference proteome</keyword>
<evidence type="ECO:0000313" key="3">
    <source>
        <dbReference type="Proteomes" id="UP001168338"/>
    </source>
</evidence>
<accession>A0ABT8MBL9</accession>
<gene>
    <name evidence="2" type="ORF">FGU65_10565</name>
</gene>
<proteinExistence type="predicted"/>